<dbReference type="PANTHER" id="PTHR32114">
    <property type="entry name" value="ABC TRANSPORTER ABCH.3"/>
    <property type="match status" value="1"/>
</dbReference>
<dbReference type="Pfam" id="PF13558">
    <property type="entry name" value="SbcC_Walker_B"/>
    <property type="match status" value="1"/>
</dbReference>
<comment type="caution">
    <text evidence="1">The sequence shown here is derived from an EMBL/GenBank/DDBJ whole genome shotgun (WGS) entry which is preliminary data.</text>
</comment>
<dbReference type="AlphaFoldDB" id="A0A150GTG9"/>
<keyword evidence="2" id="KW-1185">Reference proteome</keyword>
<dbReference type="Gene3D" id="3.40.50.300">
    <property type="entry name" value="P-loop containing nucleotide triphosphate hydrolases"/>
    <property type="match status" value="1"/>
</dbReference>
<evidence type="ECO:0000313" key="2">
    <source>
        <dbReference type="Proteomes" id="UP000075714"/>
    </source>
</evidence>
<dbReference type="OrthoDB" id="18797at2759"/>
<evidence type="ECO:0008006" key="3">
    <source>
        <dbReference type="Google" id="ProtNLM"/>
    </source>
</evidence>
<protein>
    <recommendedName>
        <fullName evidence="3">RecF/RecN/SMC N-terminal domain-containing protein</fullName>
    </recommendedName>
</protein>
<organism evidence="1 2">
    <name type="scientific">Gonium pectorale</name>
    <name type="common">Green alga</name>
    <dbReference type="NCBI Taxonomy" id="33097"/>
    <lineage>
        <taxon>Eukaryota</taxon>
        <taxon>Viridiplantae</taxon>
        <taxon>Chlorophyta</taxon>
        <taxon>core chlorophytes</taxon>
        <taxon>Chlorophyceae</taxon>
        <taxon>CS clade</taxon>
        <taxon>Chlamydomonadales</taxon>
        <taxon>Volvocaceae</taxon>
        <taxon>Gonium</taxon>
    </lineage>
</organism>
<dbReference type="InterPro" id="IPR027417">
    <property type="entry name" value="P-loop_NTPase"/>
</dbReference>
<gene>
    <name evidence="1" type="ORF">GPECTOR_8g35</name>
</gene>
<dbReference type="Proteomes" id="UP000075714">
    <property type="component" value="Unassembled WGS sequence"/>
</dbReference>
<evidence type="ECO:0000313" key="1">
    <source>
        <dbReference type="EMBL" id="KXZ52978.1"/>
    </source>
</evidence>
<sequence length="206" mass="21771">MGLCGMAAAESHHRALTDADRALGRTGIPSLLLDDALAQLQAYTAEYLSELCEEFVLEISATRPAGGGGGGGGGGGSSRAAAAAAREKDEITKLVKVRSPEDGSLRPRDVRQLSGGERRRLALALVLGFQALVRRRRRLVCNLMVLDEVLQQLDNTGCELVARVLRDLPHGSVLLVGQSNSSVTANFDVMDAVVKQAGRARVELAA</sequence>
<name>A0A150GTG9_GONPE</name>
<proteinExistence type="predicted"/>
<reference evidence="2" key="1">
    <citation type="journal article" date="2016" name="Nat. Commun.">
        <title>The Gonium pectorale genome demonstrates co-option of cell cycle regulation during the evolution of multicellularity.</title>
        <authorList>
            <person name="Hanschen E.R."/>
            <person name="Marriage T.N."/>
            <person name="Ferris P.J."/>
            <person name="Hamaji T."/>
            <person name="Toyoda A."/>
            <person name="Fujiyama A."/>
            <person name="Neme R."/>
            <person name="Noguchi H."/>
            <person name="Minakuchi Y."/>
            <person name="Suzuki M."/>
            <person name="Kawai-Toyooka H."/>
            <person name="Smith D.R."/>
            <person name="Sparks H."/>
            <person name="Anderson J."/>
            <person name="Bakaric R."/>
            <person name="Luria V."/>
            <person name="Karger A."/>
            <person name="Kirschner M.W."/>
            <person name="Durand P.M."/>
            <person name="Michod R.E."/>
            <person name="Nozaki H."/>
            <person name="Olson B.J."/>
        </authorList>
    </citation>
    <scope>NUCLEOTIDE SEQUENCE [LARGE SCALE GENOMIC DNA]</scope>
    <source>
        <strain evidence="2">NIES-2863</strain>
    </source>
</reference>
<dbReference type="SUPFAM" id="SSF52540">
    <property type="entry name" value="P-loop containing nucleoside triphosphate hydrolases"/>
    <property type="match status" value="1"/>
</dbReference>
<dbReference type="PANTHER" id="PTHR32114:SF2">
    <property type="entry name" value="ABC TRANSPORTER ABCH.3"/>
    <property type="match status" value="1"/>
</dbReference>
<dbReference type="STRING" id="33097.A0A150GTG9"/>
<dbReference type="EMBL" id="LSYV01000009">
    <property type="protein sequence ID" value="KXZ52978.1"/>
    <property type="molecule type" value="Genomic_DNA"/>
</dbReference>
<accession>A0A150GTG9</accession>